<dbReference type="EMBL" id="ABJB010360193">
    <property type="status" value="NOT_ANNOTATED_CDS"/>
    <property type="molecule type" value="Genomic_DNA"/>
</dbReference>
<dbReference type="InterPro" id="IPR017972">
    <property type="entry name" value="Cyt_P450_CS"/>
</dbReference>
<dbReference type="GO" id="GO:0020037">
    <property type="term" value="F:heme binding"/>
    <property type="evidence" value="ECO:0007669"/>
    <property type="project" value="InterPro"/>
</dbReference>
<dbReference type="InterPro" id="IPR050476">
    <property type="entry name" value="Insect_CytP450_Detox"/>
</dbReference>
<feature type="transmembrane region" description="Helical" evidence="15">
    <location>
        <begin position="65"/>
        <end position="86"/>
    </location>
</feature>
<dbReference type="EC" id="1.14.14.1" evidence="16"/>
<keyword evidence="5 13" id="KW-0349">Heme</keyword>
<evidence type="ECO:0000256" key="6">
    <source>
        <dbReference type="ARBA" id="ARBA00022723"/>
    </source>
</evidence>
<dbReference type="SUPFAM" id="SSF48264">
    <property type="entry name" value="Cytochrome P450"/>
    <property type="match status" value="1"/>
</dbReference>
<dbReference type="HOGENOM" id="CLU_001570_5_7_1"/>
<proteinExistence type="inferred from homology"/>
<dbReference type="EMBL" id="ABJB010531471">
    <property type="status" value="NOT_ANNOTATED_CDS"/>
    <property type="molecule type" value="Genomic_DNA"/>
</dbReference>
<dbReference type="PANTHER" id="PTHR24292">
    <property type="entry name" value="CYTOCHROME P450"/>
    <property type="match status" value="1"/>
</dbReference>
<keyword evidence="9 14" id="KW-0560">Oxidoreductase</keyword>
<evidence type="ECO:0000256" key="14">
    <source>
        <dbReference type="RuleBase" id="RU000461"/>
    </source>
</evidence>
<dbReference type="InterPro" id="IPR002401">
    <property type="entry name" value="Cyt_P450_E_grp-I"/>
</dbReference>
<dbReference type="EMBL" id="DS922069">
    <property type="protein sequence ID" value="EEC17342.1"/>
    <property type="molecule type" value="Genomic_DNA"/>
</dbReference>
<dbReference type="Proteomes" id="UP000001555">
    <property type="component" value="Unassembled WGS sequence"/>
</dbReference>
<gene>
    <name evidence="16" type="ORF">IscW_ISCW022649</name>
</gene>
<keyword evidence="15" id="KW-0812">Transmembrane</keyword>
<dbReference type="EnsemblMetazoa" id="ISCW022649-RA">
    <property type="protein sequence ID" value="ISCW022649-PA"/>
    <property type="gene ID" value="ISCW022649"/>
</dbReference>
<evidence type="ECO:0000256" key="15">
    <source>
        <dbReference type="SAM" id="Phobius"/>
    </source>
</evidence>
<evidence type="ECO:0000313" key="16">
    <source>
        <dbReference type="EMBL" id="EEC17342.1"/>
    </source>
</evidence>
<keyword evidence="10 13" id="KW-0408">Iron</keyword>
<keyword evidence="7" id="KW-0256">Endoplasmic reticulum</keyword>
<dbReference type="VEuPathDB" id="VectorBase:ISCW022649"/>
<reference evidence="16 18" key="1">
    <citation type="submission" date="2008-03" db="EMBL/GenBank/DDBJ databases">
        <title>Annotation of Ixodes scapularis.</title>
        <authorList>
            <consortium name="Ixodes scapularis Genome Project Consortium"/>
            <person name="Caler E."/>
            <person name="Hannick L.I."/>
            <person name="Bidwell S."/>
            <person name="Joardar V."/>
            <person name="Thiagarajan M."/>
            <person name="Amedeo P."/>
            <person name="Galinsky K.J."/>
            <person name="Schobel S."/>
            <person name="Inman J."/>
            <person name="Hostetler J."/>
            <person name="Miller J."/>
            <person name="Hammond M."/>
            <person name="Megy K."/>
            <person name="Lawson D."/>
            <person name="Kodira C."/>
            <person name="Sutton G."/>
            <person name="Meyer J."/>
            <person name="Hill C.A."/>
            <person name="Birren B."/>
            <person name="Nene V."/>
            <person name="Collins F."/>
            <person name="Alarcon-Chaidez F."/>
            <person name="Wikel S."/>
            <person name="Strausberg R."/>
        </authorList>
    </citation>
    <scope>NUCLEOTIDE SEQUENCE [LARGE SCALE GENOMIC DNA]</scope>
    <source>
        <strain evidence="18">Wikel</strain>
        <strain evidence="16">Wikel colony</strain>
    </source>
</reference>
<dbReference type="VEuPathDB" id="VectorBase:ISCP_025605"/>
<evidence type="ECO:0000313" key="18">
    <source>
        <dbReference type="Proteomes" id="UP000001555"/>
    </source>
</evidence>
<evidence type="ECO:0000256" key="13">
    <source>
        <dbReference type="PIRSR" id="PIRSR602401-1"/>
    </source>
</evidence>
<evidence type="ECO:0000256" key="4">
    <source>
        <dbReference type="ARBA" id="ARBA00010617"/>
    </source>
</evidence>
<keyword evidence="8" id="KW-0492">Microsome</keyword>
<evidence type="ECO:0000256" key="10">
    <source>
        <dbReference type="ARBA" id="ARBA00023004"/>
    </source>
</evidence>
<dbReference type="InterPro" id="IPR036396">
    <property type="entry name" value="Cyt_P450_sf"/>
</dbReference>
<sequence length="261" mass="29435">MPRLLHSCARDTTAAVVFSFDMDSHVDKKHPLMVCFEKLFAEVVPSWKVLLLSLTIVDITAQCRLFFVAGTDTVMAAMMALAYLLALNPECQEKLINEIDAAVKKDGVTYESIQSMVYLEACAKEAMRMYPAAMFLMRTCTEETTLAGINFKPGMNVDIPIAGIHYDPEFYPDPESFKPERFLPENKDSHTPYTYLPFGSGPRNCVGIRMGYLIVKVVFACLLQHVKFGTCPETMIPLKLKPRCLLPLPRRSVMLQVYSRT</sequence>
<dbReference type="EMBL" id="ABJB011024596">
    <property type="status" value="NOT_ANNOTATED_CDS"/>
    <property type="molecule type" value="Genomic_DNA"/>
</dbReference>
<keyword evidence="11 14" id="KW-0503">Monooxygenase</keyword>
<evidence type="ECO:0000256" key="8">
    <source>
        <dbReference type="ARBA" id="ARBA00022848"/>
    </source>
</evidence>
<dbReference type="OrthoDB" id="2789670at2759"/>
<dbReference type="GO" id="GO:0005506">
    <property type="term" value="F:iron ion binding"/>
    <property type="evidence" value="ECO:0007669"/>
    <property type="project" value="InterPro"/>
</dbReference>
<dbReference type="PANTHER" id="PTHR24292:SF54">
    <property type="entry name" value="CYP9F3-RELATED"/>
    <property type="match status" value="1"/>
</dbReference>
<dbReference type="PROSITE" id="PS00086">
    <property type="entry name" value="CYTOCHROME_P450"/>
    <property type="match status" value="1"/>
</dbReference>
<evidence type="ECO:0000256" key="5">
    <source>
        <dbReference type="ARBA" id="ARBA00022617"/>
    </source>
</evidence>
<dbReference type="PRINTS" id="PR00463">
    <property type="entry name" value="EP450I"/>
</dbReference>
<keyword evidence="12 15" id="KW-0472">Membrane</keyword>
<evidence type="ECO:0000313" key="17">
    <source>
        <dbReference type="EnsemblMetazoa" id="ISCW022649-PA"/>
    </source>
</evidence>
<dbReference type="PaxDb" id="6945-B7QES0"/>
<name>B7QES0_IXOSC</name>
<keyword evidence="15" id="KW-1133">Transmembrane helix</keyword>
<dbReference type="Pfam" id="PF00067">
    <property type="entry name" value="p450"/>
    <property type="match status" value="1"/>
</dbReference>
<evidence type="ECO:0000256" key="12">
    <source>
        <dbReference type="ARBA" id="ARBA00023136"/>
    </source>
</evidence>
<dbReference type="EMBL" id="ABJB010622400">
    <property type="status" value="NOT_ANNOTATED_CDS"/>
    <property type="molecule type" value="Genomic_DNA"/>
</dbReference>
<comment type="subcellular location">
    <subcellularLocation>
        <location evidence="3">Endoplasmic reticulum membrane</location>
        <topology evidence="3">Peripheral membrane protein</topology>
    </subcellularLocation>
    <subcellularLocation>
        <location evidence="2">Microsome membrane</location>
        <topology evidence="2">Peripheral membrane protein</topology>
    </subcellularLocation>
</comment>
<evidence type="ECO:0000256" key="1">
    <source>
        <dbReference type="ARBA" id="ARBA00001971"/>
    </source>
</evidence>
<dbReference type="Gene3D" id="1.10.630.10">
    <property type="entry name" value="Cytochrome P450"/>
    <property type="match status" value="1"/>
</dbReference>
<dbReference type="PRINTS" id="PR00385">
    <property type="entry name" value="P450"/>
</dbReference>
<dbReference type="InterPro" id="IPR001128">
    <property type="entry name" value="Cyt_P450"/>
</dbReference>
<organism>
    <name type="scientific">Ixodes scapularis</name>
    <name type="common">Black-legged tick</name>
    <name type="synonym">Deer tick</name>
    <dbReference type="NCBI Taxonomy" id="6945"/>
    <lineage>
        <taxon>Eukaryota</taxon>
        <taxon>Metazoa</taxon>
        <taxon>Ecdysozoa</taxon>
        <taxon>Arthropoda</taxon>
        <taxon>Chelicerata</taxon>
        <taxon>Arachnida</taxon>
        <taxon>Acari</taxon>
        <taxon>Parasitiformes</taxon>
        <taxon>Ixodida</taxon>
        <taxon>Ixodoidea</taxon>
        <taxon>Ixodidae</taxon>
        <taxon>Ixodinae</taxon>
        <taxon>Ixodes</taxon>
    </lineage>
</organism>
<protein>
    <submittedName>
        <fullName evidence="16 17">Cytochrome P450, putative</fullName>
        <ecNumber evidence="16">1.14.14.1</ecNumber>
    </submittedName>
</protein>
<dbReference type="GO" id="GO:0005789">
    <property type="term" value="C:endoplasmic reticulum membrane"/>
    <property type="evidence" value="ECO:0007669"/>
    <property type="project" value="UniProtKB-SubCell"/>
</dbReference>
<keyword evidence="6 13" id="KW-0479">Metal-binding</keyword>
<evidence type="ECO:0000256" key="9">
    <source>
        <dbReference type="ARBA" id="ARBA00023002"/>
    </source>
</evidence>
<dbReference type="VEuPathDB" id="VectorBase:ISCI022649"/>
<reference evidence="17" key="2">
    <citation type="submission" date="2020-05" db="UniProtKB">
        <authorList>
            <consortium name="EnsemblMetazoa"/>
        </authorList>
    </citation>
    <scope>IDENTIFICATION</scope>
    <source>
        <strain evidence="17">wikel</strain>
    </source>
</reference>
<dbReference type="AlphaFoldDB" id="B7QES0"/>
<evidence type="ECO:0000256" key="2">
    <source>
        <dbReference type="ARBA" id="ARBA00004174"/>
    </source>
</evidence>
<evidence type="ECO:0000256" key="3">
    <source>
        <dbReference type="ARBA" id="ARBA00004406"/>
    </source>
</evidence>
<comment type="similarity">
    <text evidence="4 14">Belongs to the cytochrome P450 family.</text>
</comment>
<comment type="cofactor">
    <cofactor evidence="1 13">
        <name>heme</name>
        <dbReference type="ChEBI" id="CHEBI:30413"/>
    </cofactor>
</comment>
<dbReference type="InParanoid" id="B7QES0"/>
<keyword evidence="18" id="KW-1185">Reference proteome</keyword>
<evidence type="ECO:0000256" key="7">
    <source>
        <dbReference type="ARBA" id="ARBA00022824"/>
    </source>
</evidence>
<evidence type="ECO:0000256" key="11">
    <source>
        <dbReference type="ARBA" id="ARBA00023033"/>
    </source>
</evidence>
<dbReference type="GO" id="GO:0016712">
    <property type="term" value="F:oxidoreductase activity, acting on paired donors, with incorporation or reduction of molecular oxygen, reduced flavin or flavoprotein as one donor, and incorporation of one atom of oxygen"/>
    <property type="evidence" value="ECO:0007669"/>
    <property type="project" value="UniProtKB-EC"/>
</dbReference>
<feature type="binding site" description="axial binding residue" evidence="13">
    <location>
        <position position="205"/>
    </location>
    <ligand>
        <name>heme</name>
        <dbReference type="ChEBI" id="CHEBI:30413"/>
    </ligand>
    <ligandPart>
        <name>Fe</name>
        <dbReference type="ChEBI" id="CHEBI:18248"/>
    </ligandPart>
</feature>
<accession>B7QES0</accession>